<dbReference type="Gene3D" id="1.10.10.10">
    <property type="entry name" value="Winged helix-like DNA-binding domain superfamily/Winged helix DNA-binding domain"/>
    <property type="match status" value="1"/>
</dbReference>
<dbReference type="Pfam" id="PF00570">
    <property type="entry name" value="HRDC"/>
    <property type="match status" value="1"/>
</dbReference>
<proteinExistence type="inferred from homology"/>
<evidence type="ECO:0000256" key="10">
    <source>
        <dbReference type="ARBA" id="ARBA00023235"/>
    </source>
</evidence>
<gene>
    <name evidence="18" type="ORF">H9S92_19720</name>
</gene>
<dbReference type="GO" id="GO:0030894">
    <property type="term" value="C:replisome"/>
    <property type="evidence" value="ECO:0007669"/>
    <property type="project" value="TreeGrafter"/>
</dbReference>
<dbReference type="EC" id="5.6.2.4" evidence="12"/>
<dbReference type="InterPro" id="IPR002121">
    <property type="entry name" value="HRDC_dom"/>
</dbReference>
<comment type="catalytic activity">
    <reaction evidence="11">
        <text>Couples ATP hydrolysis with the unwinding of duplex DNA by translocating in the 3'-5' direction.</text>
        <dbReference type="EC" id="5.6.2.4"/>
    </reaction>
</comment>
<evidence type="ECO:0000259" key="17">
    <source>
        <dbReference type="PROSITE" id="PS51194"/>
    </source>
</evidence>
<comment type="caution">
    <text evidence="18">The sequence shown here is derived from an EMBL/GenBank/DDBJ whole genome shotgun (WGS) entry which is preliminary data.</text>
</comment>
<dbReference type="CDD" id="cd17920">
    <property type="entry name" value="DEXHc_RecQ"/>
    <property type="match status" value="1"/>
</dbReference>
<evidence type="ECO:0000256" key="11">
    <source>
        <dbReference type="ARBA" id="ARBA00034617"/>
    </source>
</evidence>
<dbReference type="GO" id="GO:0003677">
    <property type="term" value="F:DNA binding"/>
    <property type="evidence" value="ECO:0007669"/>
    <property type="project" value="UniProtKB-KW"/>
</dbReference>
<evidence type="ECO:0000256" key="6">
    <source>
        <dbReference type="ARBA" id="ARBA00022801"/>
    </source>
</evidence>
<dbReference type="Pfam" id="PF09382">
    <property type="entry name" value="RQC"/>
    <property type="match status" value="1"/>
</dbReference>
<evidence type="ECO:0000256" key="8">
    <source>
        <dbReference type="ARBA" id="ARBA00022840"/>
    </source>
</evidence>
<dbReference type="RefSeq" id="WP_187468417.1">
    <property type="nucleotide sequence ID" value="NZ_JACSIT010000152.1"/>
</dbReference>
<dbReference type="InterPro" id="IPR014001">
    <property type="entry name" value="Helicase_ATP-bd"/>
</dbReference>
<dbReference type="InterPro" id="IPR036388">
    <property type="entry name" value="WH-like_DNA-bd_sf"/>
</dbReference>
<keyword evidence="7 18" id="KW-0347">Helicase</keyword>
<evidence type="ECO:0000256" key="7">
    <source>
        <dbReference type="ARBA" id="ARBA00022806"/>
    </source>
</evidence>
<organism evidence="18 19">
    <name type="scientific">Neolewinella lacunae</name>
    <dbReference type="NCBI Taxonomy" id="1517758"/>
    <lineage>
        <taxon>Bacteria</taxon>
        <taxon>Pseudomonadati</taxon>
        <taxon>Bacteroidota</taxon>
        <taxon>Saprospiria</taxon>
        <taxon>Saprospirales</taxon>
        <taxon>Lewinellaceae</taxon>
        <taxon>Neolewinella</taxon>
    </lineage>
</organism>
<feature type="domain" description="Helicase C-terminal" evidence="17">
    <location>
        <begin position="228"/>
        <end position="379"/>
    </location>
</feature>
<dbReference type="Proteomes" id="UP000650081">
    <property type="component" value="Unassembled WGS sequence"/>
</dbReference>
<dbReference type="GO" id="GO:0043590">
    <property type="term" value="C:bacterial nucleoid"/>
    <property type="evidence" value="ECO:0007669"/>
    <property type="project" value="TreeGrafter"/>
</dbReference>
<dbReference type="InterPro" id="IPR004589">
    <property type="entry name" value="DNA_helicase_ATP-dep_RecQ"/>
</dbReference>
<keyword evidence="9" id="KW-0238">DNA-binding</keyword>
<dbReference type="NCBIfam" id="TIGR00614">
    <property type="entry name" value="recQ_fam"/>
    <property type="match status" value="1"/>
</dbReference>
<dbReference type="CDD" id="cd18794">
    <property type="entry name" value="SF2_C_RecQ"/>
    <property type="match status" value="1"/>
</dbReference>
<comment type="cofactor">
    <cofactor evidence="2">
        <name>Zn(2+)</name>
        <dbReference type="ChEBI" id="CHEBI:29105"/>
    </cofactor>
</comment>
<keyword evidence="5" id="KW-0547">Nucleotide-binding</keyword>
<dbReference type="InterPro" id="IPR044876">
    <property type="entry name" value="HRDC_dom_sf"/>
</dbReference>
<dbReference type="SMART" id="SM00487">
    <property type="entry name" value="DEXDc"/>
    <property type="match status" value="1"/>
</dbReference>
<dbReference type="GO" id="GO:0006281">
    <property type="term" value="P:DNA repair"/>
    <property type="evidence" value="ECO:0007669"/>
    <property type="project" value="InterPro"/>
</dbReference>
<dbReference type="InterPro" id="IPR036390">
    <property type="entry name" value="WH_DNA-bd_sf"/>
</dbReference>
<dbReference type="SMART" id="SM00956">
    <property type="entry name" value="RQC"/>
    <property type="match status" value="1"/>
</dbReference>
<keyword evidence="8" id="KW-0067">ATP-binding</keyword>
<dbReference type="SUPFAM" id="SSF52540">
    <property type="entry name" value="P-loop containing nucleoside triphosphate hydrolases"/>
    <property type="match status" value="1"/>
</dbReference>
<dbReference type="InterPro" id="IPR010997">
    <property type="entry name" value="HRDC-like_sf"/>
</dbReference>
<dbReference type="PROSITE" id="PS51194">
    <property type="entry name" value="HELICASE_CTER"/>
    <property type="match status" value="1"/>
</dbReference>
<keyword evidence="6" id="KW-0378">Hydrolase</keyword>
<evidence type="ECO:0000256" key="9">
    <source>
        <dbReference type="ARBA" id="ARBA00023125"/>
    </source>
</evidence>
<evidence type="ECO:0000259" key="15">
    <source>
        <dbReference type="PROSITE" id="PS50967"/>
    </source>
</evidence>
<dbReference type="FunFam" id="3.40.50.300:FF:000156">
    <property type="entry name" value="ATP-dependent DNA helicase recQ"/>
    <property type="match status" value="1"/>
</dbReference>
<dbReference type="Pfam" id="PF16124">
    <property type="entry name" value="RecQ_Zn_bind"/>
    <property type="match status" value="1"/>
</dbReference>
<evidence type="ECO:0000256" key="14">
    <source>
        <dbReference type="ARBA" id="ARBA00044550"/>
    </source>
</evidence>
<sequence length="738" mass="84190">MTAKPVGSHLEKALLERFGFDQFKGNQKAIIESLFDGKDTFVIMPTGGGKSLCYQLPGLMMDGCALVISPLIALMKNQVDSIRAHGESDAIAHFLNSSLSKSQMRQVKDDISSGETKLLFVAPETLTKEENIEFFREANISFVAIDEAHCISEWGHDFRPEYRRIREMLDQIGHDIPIIALTATATPKVQSDIVKNLRMGEDHNTFVSSFNRDNLYYEVRPKGKKEYTIKQIIQVVKEIPGKSGIIYVQSRKAAEEIAEALRVNDVKAAPYHAGLDPKTRSKTQDDFLMEEVDVICATIAFGMGIDKPDVRFVIHYDIPKSIENYYQETGRAGRDGMDGRCVAFYAYRDILKLEKFLRDKPLMEREMGAQLMQEVMAYSETTACRRRFLLHYFGEEYAEADCNKMCDNCRHPKKRIEVKDKLVHALSAVRELDQNYPLKTLIEFVLGKETKQMKDYKFTARKGFGVGKGEEEVLWSSIFRQALLNNLVRKDIESYGLIKLTEAGEAFLKKPVSFQIPIDHDFEKELADDIRSAADDARAVVLDEVLLLALKDLRKKEAKRLGIPPFVIFQDPSLLEMATRYPITMDEMKNINGVSIGKARRYATPFLTLIEEHVEENDIDRPLDFVVKQVANKSKKKVNIIQGVDRKLPLEDIASGNQLTMDELLEEMVVIVLSGTKLNIDYYIEDAVDEYSLEETYEYFMRAETDDPDIAFQKLKEEDVTIDEIKLVRIKFLSEMAN</sequence>
<dbReference type="InterPro" id="IPR048671">
    <property type="entry name" value="RecQ-1-like_HTH"/>
</dbReference>
<dbReference type="Gene3D" id="3.40.50.300">
    <property type="entry name" value="P-loop containing nucleotide triphosphate hydrolases"/>
    <property type="match status" value="2"/>
</dbReference>
<dbReference type="Pfam" id="PF00271">
    <property type="entry name" value="Helicase_C"/>
    <property type="match status" value="1"/>
</dbReference>
<evidence type="ECO:0000256" key="3">
    <source>
        <dbReference type="ARBA" id="ARBA00005446"/>
    </source>
</evidence>
<feature type="domain" description="Helicase ATP-binding" evidence="16">
    <location>
        <begin position="31"/>
        <end position="203"/>
    </location>
</feature>
<evidence type="ECO:0000256" key="2">
    <source>
        <dbReference type="ARBA" id="ARBA00001947"/>
    </source>
</evidence>
<dbReference type="InterPro" id="IPR032284">
    <property type="entry name" value="RecQ_Zn-bd"/>
</dbReference>
<protein>
    <recommendedName>
        <fullName evidence="13">ATP-dependent DNA helicase RecQ</fullName>
        <ecNumber evidence="12">5.6.2.4</ecNumber>
    </recommendedName>
    <alternativeName>
        <fullName evidence="14">DNA 3'-5' helicase RecQ</fullName>
    </alternativeName>
</protein>
<evidence type="ECO:0000313" key="19">
    <source>
        <dbReference type="Proteomes" id="UP000650081"/>
    </source>
</evidence>
<dbReference type="GO" id="GO:0005524">
    <property type="term" value="F:ATP binding"/>
    <property type="evidence" value="ECO:0007669"/>
    <property type="project" value="UniProtKB-KW"/>
</dbReference>
<evidence type="ECO:0000256" key="13">
    <source>
        <dbReference type="ARBA" id="ARBA00044535"/>
    </source>
</evidence>
<dbReference type="SMART" id="SM00341">
    <property type="entry name" value="HRDC"/>
    <property type="match status" value="1"/>
</dbReference>
<evidence type="ECO:0000256" key="5">
    <source>
        <dbReference type="ARBA" id="ARBA00022741"/>
    </source>
</evidence>
<dbReference type="SUPFAM" id="SSF46785">
    <property type="entry name" value="Winged helix' DNA-binding domain"/>
    <property type="match status" value="1"/>
</dbReference>
<feature type="domain" description="HRDC" evidence="15">
    <location>
        <begin position="540"/>
        <end position="620"/>
    </location>
</feature>
<evidence type="ECO:0000256" key="4">
    <source>
        <dbReference type="ARBA" id="ARBA00022723"/>
    </source>
</evidence>
<dbReference type="GO" id="GO:0005737">
    <property type="term" value="C:cytoplasm"/>
    <property type="evidence" value="ECO:0007669"/>
    <property type="project" value="TreeGrafter"/>
</dbReference>
<dbReference type="GO" id="GO:0006260">
    <property type="term" value="P:DNA replication"/>
    <property type="evidence" value="ECO:0007669"/>
    <property type="project" value="InterPro"/>
</dbReference>
<keyword evidence="10" id="KW-0413">Isomerase</keyword>
<keyword evidence="4" id="KW-0479">Metal-binding</keyword>
<comment type="cofactor">
    <cofactor evidence="1">
        <name>Mg(2+)</name>
        <dbReference type="ChEBI" id="CHEBI:18420"/>
    </cofactor>
</comment>
<evidence type="ECO:0000256" key="1">
    <source>
        <dbReference type="ARBA" id="ARBA00001946"/>
    </source>
</evidence>
<accession>A0A923PPY1</accession>
<dbReference type="PANTHER" id="PTHR13710:SF105">
    <property type="entry name" value="ATP-DEPENDENT DNA HELICASE Q1"/>
    <property type="match status" value="1"/>
</dbReference>
<dbReference type="GO" id="GO:0043138">
    <property type="term" value="F:3'-5' DNA helicase activity"/>
    <property type="evidence" value="ECO:0007669"/>
    <property type="project" value="UniProtKB-EC"/>
</dbReference>
<dbReference type="GO" id="GO:0009378">
    <property type="term" value="F:four-way junction helicase activity"/>
    <property type="evidence" value="ECO:0007669"/>
    <property type="project" value="TreeGrafter"/>
</dbReference>
<comment type="similarity">
    <text evidence="3">Belongs to the helicase family. RecQ subfamily.</text>
</comment>
<dbReference type="GO" id="GO:0006310">
    <property type="term" value="P:DNA recombination"/>
    <property type="evidence" value="ECO:0007669"/>
    <property type="project" value="InterPro"/>
</dbReference>
<evidence type="ECO:0000259" key="16">
    <source>
        <dbReference type="PROSITE" id="PS51192"/>
    </source>
</evidence>
<dbReference type="GO" id="GO:0046872">
    <property type="term" value="F:metal ion binding"/>
    <property type="evidence" value="ECO:0007669"/>
    <property type="project" value="UniProtKB-KW"/>
</dbReference>
<dbReference type="InterPro" id="IPR027417">
    <property type="entry name" value="P-loop_NTPase"/>
</dbReference>
<keyword evidence="19" id="KW-1185">Reference proteome</keyword>
<dbReference type="Gene3D" id="1.10.10.1390">
    <property type="entry name" value="ATP-dependent DNA helicase RecQ"/>
    <property type="match status" value="1"/>
</dbReference>
<dbReference type="Pfam" id="PF21220">
    <property type="entry name" value="RecQ-1-like_HTH"/>
    <property type="match status" value="1"/>
</dbReference>
<dbReference type="SMART" id="SM00490">
    <property type="entry name" value="HELICc"/>
    <property type="match status" value="1"/>
</dbReference>
<dbReference type="InterPro" id="IPR018982">
    <property type="entry name" value="RQC_domain"/>
</dbReference>
<evidence type="ECO:0000313" key="18">
    <source>
        <dbReference type="EMBL" id="MBC6996410.1"/>
    </source>
</evidence>
<dbReference type="AlphaFoldDB" id="A0A923PPY1"/>
<dbReference type="PROSITE" id="PS50967">
    <property type="entry name" value="HRDC"/>
    <property type="match status" value="1"/>
</dbReference>
<dbReference type="GO" id="GO:0016787">
    <property type="term" value="F:hydrolase activity"/>
    <property type="evidence" value="ECO:0007669"/>
    <property type="project" value="UniProtKB-KW"/>
</dbReference>
<dbReference type="PANTHER" id="PTHR13710">
    <property type="entry name" value="DNA HELICASE RECQ FAMILY MEMBER"/>
    <property type="match status" value="1"/>
</dbReference>
<reference evidence="18" key="1">
    <citation type="submission" date="2020-08" db="EMBL/GenBank/DDBJ databases">
        <title>Lewinella bacteria from marine environments.</title>
        <authorList>
            <person name="Zhong Y."/>
        </authorList>
    </citation>
    <scope>NUCLEOTIDE SEQUENCE</scope>
    <source>
        <strain evidence="18">KCTC 42187</strain>
    </source>
</reference>
<evidence type="ECO:0000256" key="12">
    <source>
        <dbReference type="ARBA" id="ARBA00034808"/>
    </source>
</evidence>
<dbReference type="PROSITE" id="PS51192">
    <property type="entry name" value="HELICASE_ATP_BIND_1"/>
    <property type="match status" value="1"/>
</dbReference>
<dbReference type="FunFam" id="3.40.50.300:FF:001051">
    <property type="entry name" value="ATP-dependent DNA helicase RecQ"/>
    <property type="match status" value="1"/>
</dbReference>
<name>A0A923PPY1_9BACT</name>
<dbReference type="Pfam" id="PF00270">
    <property type="entry name" value="DEAD"/>
    <property type="match status" value="1"/>
</dbReference>
<dbReference type="InterPro" id="IPR011545">
    <property type="entry name" value="DEAD/DEAH_box_helicase_dom"/>
</dbReference>
<dbReference type="EMBL" id="JACSIT010000152">
    <property type="protein sequence ID" value="MBC6996410.1"/>
    <property type="molecule type" value="Genomic_DNA"/>
</dbReference>
<dbReference type="InterPro" id="IPR001650">
    <property type="entry name" value="Helicase_C-like"/>
</dbReference>
<dbReference type="Gene3D" id="1.10.150.80">
    <property type="entry name" value="HRDC domain"/>
    <property type="match status" value="1"/>
</dbReference>
<dbReference type="SUPFAM" id="SSF47819">
    <property type="entry name" value="HRDC-like"/>
    <property type="match status" value="1"/>
</dbReference>